<feature type="domain" description="N-acetyltransferase" evidence="1">
    <location>
        <begin position="11"/>
        <end position="174"/>
    </location>
</feature>
<dbReference type="RefSeq" id="WP_072505294.1">
    <property type="nucleotide sequence ID" value="NZ_CP016364.1"/>
</dbReference>
<organism evidence="2 3">
    <name type="scientific">Phaeobacter porticola</name>
    <dbReference type="NCBI Taxonomy" id="1844006"/>
    <lineage>
        <taxon>Bacteria</taxon>
        <taxon>Pseudomonadati</taxon>
        <taxon>Pseudomonadota</taxon>
        <taxon>Alphaproteobacteria</taxon>
        <taxon>Rhodobacterales</taxon>
        <taxon>Roseobacteraceae</taxon>
        <taxon>Phaeobacter</taxon>
    </lineage>
</organism>
<evidence type="ECO:0000313" key="2">
    <source>
        <dbReference type="EMBL" id="APG47872.1"/>
    </source>
</evidence>
<dbReference type="EMBL" id="CP016364">
    <property type="protein sequence ID" value="APG47872.1"/>
    <property type="molecule type" value="Genomic_DNA"/>
</dbReference>
<dbReference type="InterPro" id="IPR016181">
    <property type="entry name" value="Acyl_CoA_acyltransferase"/>
</dbReference>
<dbReference type="InterPro" id="IPR000182">
    <property type="entry name" value="GNAT_dom"/>
</dbReference>
<evidence type="ECO:0000259" key="1">
    <source>
        <dbReference type="PROSITE" id="PS51186"/>
    </source>
</evidence>
<dbReference type="Gene3D" id="3.40.630.30">
    <property type="match status" value="1"/>
</dbReference>
<gene>
    <name evidence="2" type="ORF">PhaeoP97_02487</name>
</gene>
<dbReference type="AlphaFoldDB" id="A0A1L3I763"/>
<keyword evidence="3" id="KW-1185">Reference proteome</keyword>
<dbReference type="GO" id="GO:0016747">
    <property type="term" value="F:acyltransferase activity, transferring groups other than amino-acyl groups"/>
    <property type="evidence" value="ECO:0007669"/>
    <property type="project" value="InterPro"/>
</dbReference>
<dbReference type="SUPFAM" id="SSF55729">
    <property type="entry name" value="Acyl-CoA N-acyltransferases (Nat)"/>
    <property type="match status" value="1"/>
</dbReference>
<dbReference type="Proteomes" id="UP000183859">
    <property type="component" value="Chromosome"/>
</dbReference>
<protein>
    <submittedName>
        <fullName evidence="2">Acetyltransferase domain-containing protein</fullName>
    </submittedName>
</protein>
<accession>A0A1L3I763</accession>
<dbReference type="PANTHER" id="PTHR43792:SF16">
    <property type="entry name" value="N-ACETYLTRANSFERASE DOMAIN-CONTAINING PROTEIN"/>
    <property type="match status" value="1"/>
</dbReference>
<dbReference type="PROSITE" id="PS51186">
    <property type="entry name" value="GNAT"/>
    <property type="match status" value="1"/>
</dbReference>
<dbReference type="Pfam" id="PF13302">
    <property type="entry name" value="Acetyltransf_3"/>
    <property type="match status" value="1"/>
</dbReference>
<dbReference type="OrthoDB" id="6293260at2"/>
<dbReference type="KEGG" id="php:PhaeoP97_02487"/>
<reference evidence="3" key="1">
    <citation type="submission" date="2016-07" db="EMBL/GenBank/DDBJ databases">
        <title>Phaeobacter portensis sp. nov., a tropodithietic acid producing bacterium isolated from a German harbor.</title>
        <authorList>
            <person name="Freese H.M."/>
            <person name="Bunk B."/>
            <person name="Breider S."/>
            <person name="Brinkhoff T."/>
        </authorList>
    </citation>
    <scope>NUCLEOTIDE SEQUENCE [LARGE SCALE GENOMIC DNA]</scope>
    <source>
        <strain evidence="3">P97</strain>
    </source>
</reference>
<dbReference type="InterPro" id="IPR051531">
    <property type="entry name" value="N-acetyltransferase"/>
</dbReference>
<name>A0A1L3I763_9RHOB</name>
<sequence>MTGPTLATERLVLRPHEVGDFDALFNLWIDPVVIKHTTGKPASREETWTRLLRYIGHWEALRFGYWAVTARDDGRYVGAIGFADYQRDIDPPLGSVPEAGWGLMPAEHGKGLATEAVQRIHQWAEEETNWTRTMCLLDPDNAASLRIAAKFGYLPSYEARYKGDPTLVMAREIAR</sequence>
<dbReference type="PANTHER" id="PTHR43792">
    <property type="entry name" value="GNAT FAMILY, PUTATIVE (AFU_ORTHOLOGUE AFUA_3G00765)-RELATED-RELATED"/>
    <property type="match status" value="1"/>
</dbReference>
<keyword evidence="2" id="KW-0808">Transferase</keyword>
<evidence type="ECO:0000313" key="3">
    <source>
        <dbReference type="Proteomes" id="UP000183859"/>
    </source>
</evidence>
<dbReference type="STRING" id="1844006.PhaeoP97_02487"/>
<proteinExistence type="predicted"/>